<feature type="region of interest" description="Disordered" evidence="9">
    <location>
        <begin position="246"/>
        <end position="314"/>
    </location>
</feature>
<keyword evidence="3" id="KW-0597">Phosphoprotein</keyword>
<evidence type="ECO:0000256" key="2">
    <source>
        <dbReference type="ARBA" id="ARBA00012438"/>
    </source>
</evidence>
<dbReference type="Pfam" id="PF07730">
    <property type="entry name" value="HisKA_3"/>
    <property type="match status" value="1"/>
</dbReference>
<evidence type="ECO:0000256" key="6">
    <source>
        <dbReference type="ARBA" id="ARBA00022777"/>
    </source>
</evidence>
<keyword evidence="6 13" id="KW-0418">Kinase</keyword>
<evidence type="ECO:0000259" key="12">
    <source>
        <dbReference type="Pfam" id="PF07730"/>
    </source>
</evidence>
<keyword evidence="10" id="KW-1133">Transmembrane helix</keyword>
<evidence type="ECO:0000256" key="8">
    <source>
        <dbReference type="ARBA" id="ARBA00023012"/>
    </source>
</evidence>
<evidence type="ECO:0000313" key="14">
    <source>
        <dbReference type="Proteomes" id="UP001596220"/>
    </source>
</evidence>
<dbReference type="EC" id="2.7.13.3" evidence="2"/>
<dbReference type="PANTHER" id="PTHR24421:SF10">
    <property type="entry name" value="NITRATE_NITRITE SENSOR PROTEIN NARQ"/>
    <property type="match status" value="1"/>
</dbReference>
<comment type="caution">
    <text evidence="13">The sequence shown here is derived from an EMBL/GenBank/DDBJ whole genome shotgun (WGS) entry which is preliminary data.</text>
</comment>
<feature type="domain" description="Signal transduction histidine kinase subgroup 3 dimerisation and phosphoacceptor" evidence="12">
    <location>
        <begin position="180"/>
        <end position="245"/>
    </location>
</feature>
<evidence type="ECO:0000256" key="3">
    <source>
        <dbReference type="ARBA" id="ARBA00022553"/>
    </source>
</evidence>
<keyword evidence="10" id="KW-0812">Transmembrane</keyword>
<evidence type="ECO:0000256" key="10">
    <source>
        <dbReference type="SAM" id="Phobius"/>
    </source>
</evidence>
<keyword evidence="5" id="KW-0547">Nucleotide-binding</keyword>
<dbReference type="InterPro" id="IPR003594">
    <property type="entry name" value="HATPase_dom"/>
</dbReference>
<keyword evidence="8" id="KW-0902">Two-component regulatory system</keyword>
<dbReference type="SUPFAM" id="SSF55874">
    <property type="entry name" value="ATPase domain of HSP90 chaperone/DNA topoisomerase II/histidine kinase"/>
    <property type="match status" value="1"/>
</dbReference>
<keyword evidence="10" id="KW-0472">Membrane</keyword>
<evidence type="ECO:0000256" key="5">
    <source>
        <dbReference type="ARBA" id="ARBA00022741"/>
    </source>
</evidence>
<keyword evidence="4" id="KW-0808">Transferase</keyword>
<protein>
    <recommendedName>
        <fullName evidence="2">histidine kinase</fullName>
        <ecNumber evidence="2">2.7.13.3</ecNumber>
    </recommendedName>
</protein>
<dbReference type="PANTHER" id="PTHR24421">
    <property type="entry name" value="NITRATE/NITRITE SENSOR PROTEIN NARX-RELATED"/>
    <property type="match status" value="1"/>
</dbReference>
<dbReference type="InterPro" id="IPR011712">
    <property type="entry name" value="Sig_transdc_His_kin_sub3_dim/P"/>
</dbReference>
<evidence type="ECO:0000256" key="9">
    <source>
        <dbReference type="SAM" id="MobiDB-lite"/>
    </source>
</evidence>
<reference evidence="14" key="1">
    <citation type="journal article" date="2019" name="Int. J. Syst. Evol. Microbiol.">
        <title>The Global Catalogue of Microorganisms (GCM) 10K type strain sequencing project: providing services to taxonomists for standard genome sequencing and annotation.</title>
        <authorList>
            <consortium name="The Broad Institute Genomics Platform"/>
            <consortium name="The Broad Institute Genome Sequencing Center for Infectious Disease"/>
            <person name="Wu L."/>
            <person name="Ma J."/>
        </authorList>
    </citation>
    <scope>NUCLEOTIDE SEQUENCE [LARGE SCALE GENOMIC DNA]</scope>
    <source>
        <strain evidence="14">CGMCC 4.7246</strain>
    </source>
</reference>
<dbReference type="InterPro" id="IPR050482">
    <property type="entry name" value="Sensor_HK_TwoCompSys"/>
</dbReference>
<dbReference type="InterPro" id="IPR036890">
    <property type="entry name" value="HATPase_C_sf"/>
</dbReference>
<evidence type="ECO:0000256" key="1">
    <source>
        <dbReference type="ARBA" id="ARBA00000085"/>
    </source>
</evidence>
<gene>
    <name evidence="13" type="ORF">ACFP3R_35680</name>
</gene>
<feature type="domain" description="Histidine kinase/HSP90-like ATPase" evidence="11">
    <location>
        <begin position="351"/>
        <end position="440"/>
    </location>
</feature>
<evidence type="ECO:0000259" key="11">
    <source>
        <dbReference type="Pfam" id="PF02518"/>
    </source>
</evidence>
<sequence>MTGGRLRPIAADVALAVAACVMDLTLYSAAPLRVDDPHFWSSVGYLALIFAALLARRRRPAAVFVVVLALAVLAEPLTGVDFQPLVVVYLALFATAVGCRKEVAAGALAGALACAVRLAFEDVHVGNLEELVVEVVAGVYLMVLPLSVWAAGRWVRISREHAKDLEARRELEARQAVVEERARIARELHDIVSHAVTVMVLQAAGGRRVLRRDPARAERVLDTIGQVGEEAMGELRRMLGLLRTDGPVGSGGRVGSGGSGGAAGSGAADGSGTPGGAGAPGGAGGTAGSGRSGGLPDPGGVPDPLGPGEFDGPCSGVADLPRLLDPVRAVGVDVALRVAGEPRAVAPGVDLAVYRVVQEGLTNVTKHAGAGASAEVRLTWSGDRVEVEVVDDGGEGEPRRGLSTGHGLSGLRQRLAVLGGDLTAGELRGGGFRLAAVLPVADRLVASG</sequence>
<comment type="catalytic activity">
    <reaction evidence="1">
        <text>ATP + protein L-histidine = ADP + protein N-phospho-L-histidine.</text>
        <dbReference type="EC" id="2.7.13.3"/>
    </reaction>
</comment>
<evidence type="ECO:0000256" key="7">
    <source>
        <dbReference type="ARBA" id="ARBA00022840"/>
    </source>
</evidence>
<proteinExistence type="predicted"/>
<dbReference type="Proteomes" id="UP001596220">
    <property type="component" value="Unassembled WGS sequence"/>
</dbReference>
<dbReference type="Pfam" id="PF02518">
    <property type="entry name" value="HATPase_c"/>
    <property type="match status" value="1"/>
</dbReference>
<dbReference type="EMBL" id="JBHSQO010000069">
    <property type="protein sequence ID" value="MFC6094637.1"/>
    <property type="molecule type" value="Genomic_DNA"/>
</dbReference>
<dbReference type="Gene3D" id="1.20.5.1930">
    <property type="match status" value="1"/>
</dbReference>
<dbReference type="Gene3D" id="3.30.565.10">
    <property type="entry name" value="Histidine kinase-like ATPase, C-terminal domain"/>
    <property type="match status" value="1"/>
</dbReference>
<feature type="transmembrane region" description="Helical" evidence="10">
    <location>
        <begin position="12"/>
        <end position="32"/>
    </location>
</feature>
<feature type="transmembrane region" description="Helical" evidence="10">
    <location>
        <begin position="62"/>
        <end position="91"/>
    </location>
</feature>
<accession>A0ABW1PIH6</accession>
<keyword evidence="7" id="KW-0067">ATP-binding</keyword>
<feature type="compositionally biased region" description="Gly residues" evidence="9">
    <location>
        <begin position="248"/>
        <end position="297"/>
    </location>
</feature>
<evidence type="ECO:0000256" key="4">
    <source>
        <dbReference type="ARBA" id="ARBA00022679"/>
    </source>
</evidence>
<name>A0ABW1PIH6_9PSEU</name>
<keyword evidence="14" id="KW-1185">Reference proteome</keyword>
<feature type="transmembrane region" description="Helical" evidence="10">
    <location>
        <begin position="38"/>
        <end position="55"/>
    </location>
</feature>
<dbReference type="CDD" id="cd16917">
    <property type="entry name" value="HATPase_UhpB-NarQ-NarX-like"/>
    <property type="match status" value="1"/>
</dbReference>
<evidence type="ECO:0000313" key="13">
    <source>
        <dbReference type="EMBL" id="MFC6094637.1"/>
    </source>
</evidence>
<dbReference type="RefSeq" id="WP_380643077.1">
    <property type="nucleotide sequence ID" value="NZ_JBHSQO010000069.1"/>
</dbReference>
<dbReference type="GO" id="GO:0016301">
    <property type="term" value="F:kinase activity"/>
    <property type="evidence" value="ECO:0007669"/>
    <property type="project" value="UniProtKB-KW"/>
</dbReference>
<organism evidence="13 14">
    <name type="scientific">Saccharothrix lopnurensis</name>
    <dbReference type="NCBI Taxonomy" id="1670621"/>
    <lineage>
        <taxon>Bacteria</taxon>
        <taxon>Bacillati</taxon>
        <taxon>Actinomycetota</taxon>
        <taxon>Actinomycetes</taxon>
        <taxon>Pseudonocardiales</taxon>
        <taxon>Pseudonocardiaceae</taxon>
        <taxon>Saccharothrix</taxon>
    </lineage>
</organism>